<proteinExistence type="predicted"/>
<evidence type="ECO:0000313" key="3">
    <source>
        <dbReference type="Proteomes" id="UP001589798"/>
    </source>
</evidence>
<evidence type="ECO:0000256" key="1">
    <source>
        <dbReference type="SAM" id="MobiDB-lite"/>
    </source>
</evidence>
<dbReference type="EMBL" id="JBHLWK010000013">
    <property type="protein sequence ID" value="MFC0204907.1"/>
    <property type="molecule type" value="Genomic_DNA"/>
</dbReference>
<comment type="caution">
    <text evidence="2">The sequence shown here is derived from an EMBL/GenBank/DDBJ whole genome shotgun (WGS) entry which is preliminary data.</text>
</comment>
<organism evidence="2 3">
    <name type="scientific">Novosphingobium soli</name>
    <dbReference type="NCBI Taxonomy" id="574956"/>
    <lineage>
        <taxon>Bacteria</taxon>
        <taxon>Pseudomonadati</taxon>
        <taxon>Pseudomonadota</taxon>
        <taxon>Alphaproteobacteria</taxon>
        <taxon>Sphingomonadales</taxon>
        <taxon>Sphingomonadaceae</taxon>
        <taxon>Novosphingobium</taxon>
    </lineage>
</organism>
<feature type="region of interest" description="Disordered" evidence="1">
    <location>
        <begin position="50"/>
        <end position="69"/>
    </location>
</feature>
<reference evidence="2 3" key="1">
    <citation type="submission" date="2024-09" db="EMBL/GenBank/DDBJ databases">
        <authorList>
            <person name="Sun Q."/>
            <person name="Mori K."/>
        </authorList>
    </citation>
    <scope>NUCLEOTIDE SEQUENCE [LARGE SCALE GENOMIC DNA]</scope>
    <source>
        <strain evidence="2 3">CCM 7706</strain>
    </source>
</reference>
<gene>
    <name evidence="2" type="ORF">ACFFJC_11550</name>
</gene>
<keyword evidence="3" id="KW-1185">Reference proteome</keyword>
<evidence type="ECO:0000313" key="2">
    <source>
        <dbReference type="EMBL" id="MFC0204907.1"/>
    </source>
</evidence>
<protein>
    <submittedName>
        <fullName evidence="2">Uncharacterized protein</fullName>
    </submittedName>
</protein>
<name>A0ABV6CWT4_9SPHN</name>
<dbReference type="Proteomes" id="UP001589798">
    <property type="component" value="Unassembled WGS sequence"/>
</dbReference>
<sequence>MNNAADVLVTRLFRRQPDAMTEAPALLALDRIEAALTRIDAARERIAATCGHAAPAEDSAEDPAPHDAGLAARHENLKAAVARSLAGLDELLAART</sequence>
<dbReference type="RefSeq" id="WP_379556297.1">
    <property type="nucleotide sequence ID" value="NZ_JBHUKO010000002.1"/>
</dbReference>
<accession>A0ABV6CWT4</accession>